<accession>A0A8R1Z323</accession>
<accession>A0A2A6BQB1</accession>
<dbReference type="Proteomes" id="UP000005239">
    <property type="component" value="Unassembled WGS sequence"/>
</dbReference>
<keyword evidence="3" id="KW-1185">Reference proteome</keyword>
<feature type="compositionally biased region" description="Basic and acidic residues" evidence="1">
    <location>
        <begin position="38"/>
        <end position="51"/>
    </location>
</feature>
<organism evidence="2 3">
    <name type="scientific">Pristionchus pacificus</name>
    <name type="common">Parasitic nematode worm</name>
    <dbReference type="NCBI Taxonomy" id="54126"/>
    <lineage>
        <taxon>Eukaryota</taxon>
        <taxon>Metazoa</taxon>
        <taxon>Ecdysozoa</taxon>
        <taxon>Nematoda</taxon>
        <taxon>Chromadorea</taxon>
        <taxon>Rhabditida</taxon>
        <taxon>Rhabditina</taxon>
        <taxon>Diplogasteromorpha</taxon>
        <taxon>Diplogasteroidea</taxon>
        <taxon>Neodiplogasteridae</taxon>
        <taxon>Pristionchus</taxon>
    </lineage>
</organism>
<evidence type="ECO:0000313" key="2">
    <source>
        <dbReference type="EnsemblMetazoa" id="PPA44321.1"/>
    </source>
</evidence>
<name>A0A2A6BQB1_PRIPA</name>
<feature type="region of interest" description="Disordered" evidence="1">
    <location>
        <begin position="1"/>
        <end position="58"/>
    </location>
</feature>
<reference evidence="2" key="2">
    <citation type="submission" date="2022-06" db="UniProtKB">
        <authorList>
            <consortium name="EnsemblMetazoa"/>
        </authorList>
    </citation>
    <scope>IDENTIFICATION</scope>
    <source>
        <strain evidence="2">PS312</strain>
    </source>
</reference>
<reference evidence="3" key="1">
    <citation type="journal article" date="2008" name="Nat. Genet.">
        <title>The Pristionchus pacificus genome provides a unique perspective on nematode lifestyle and parasitism.</title>
        <authorList>
            <person name="Dieterich C."/>
            <person name="Clifton S.W."/>
            <person name="Schuster L.N."/>
            <person name="Chinwalla A."/>
            <person name="Delehaunty K."/>
            <person name="Dinkelacker I."/>
            <person name="Fulton L."/>
            <person name="Fulton R."/>
            <person name="Godfrey J."/>
            <person name="Minx P."/>
            <person name="Mitreva M."/>
            <person name="Roeseler W."/>
            <person name="Tian H."/>
            <person name="Witte H."/>
            <person name="Yang S.P."/>
            <person name="Wilson R.K."/>
            <person name="Sommer R.J."/>
        </authorList>
    </citation>
    <scope>NUCLEOTIDE SEQUENCE [LARGE SCALE GENOMIC DNA]</scope>
    <source>
        <strain evidence="3">PS312</strain>
    </source>
</reference>
<evidence type="ECO:0000256" key="1">
    <source>
        <dbReference type="SAM" id="MobiDB-lite"/>
    </source>
</evidence>
<evidence type="ECO:0000313" key="3">
    <source>
        <dbReference type="Proteomes" id="UP000005239"/>
    </source>
</evidence>
<gene>
    <name evidence="2" type="primary">WBGene00282690</name>
</gene>
<sequence length="132" mass="14103">MHDRTKQEPLEENVATEESGVPNATETARGGRSSTIENRSKDSRSKRESLSADHSGLALLTKNTKEGTKIGGEALTNLHGSISDVDDDVVEASLLSLLASPLHIARPPHGRQGHSPVLRYANILSIMDLGLA</sequence>
<proteinExistence type="predicted"/>
<feature type="compositionally biased region" description="Polar residues" evidence="1">
    <location>
        <begin position="22"/>
        <end position="37"/>
    </location>
</feature>
<dbReference type="AlphaFoldDB" id="A0A2A6BQB1"/>
<protein>
    <submittedName>
        <fullName evidence="2">Uncharacterized protein</fullName>
    </submittedName>
</protein>
<dbReference type="EnsemblMetazoa" id="PPA44321.1">
    <property type="protein sequence ID" value="PPA44321.1"/>
    <property type="gene ID" value="WBGene00282690"/>
</dbReference>